<evidence type="ECO:0000256" key="6">
    <source>
        <dbReference type="ARBA" id="ARBA00022989"/>
    </source>
</evidence>
<dbReference type="AlphaFoldDB" id="A0A6P1NXQ4"/>
<keyword evidence="11" id="KW-1185">Reference proteome</keyword>
<dbReference type="GO" id="GO:1902600">
    <property type="term" value="P:proton transmembrane transport"/>
    <property type="evidence" value="ECO:0007669"/>
    <property type="project" value="InterPro"/>
</dbReference>
<feature type="transmembrane region" description="Helical" evidence="8">
    <location>
        <begin position="363"/>
        <end position="383"/>
    </location>
</feature>
<feature type="transmembrane region" description="Helical" evidence="8">
    <location>
        <begin position="227"/>
        <end position="243"/>
    </location>
</feature>
<comment type="subcellular location">
    <subcellularLocation>
        <location evidence="1">Membrane</location>
        <topology evidence="1">Multi-pass membrane protein</topology>
    </subcellularLocation>
</comment>
<feature type="transmembrane region" description="Helical" evidence="8">
    <location>
        <begin position="304"/>
        <end position="324"/>
    </location>
</feature>
<dbReference type="SUPFAM" id="SSF116726">
    <property type="entry name" value="TrkA C-terminal domain-like"/>
    <property type="match status" value="2"/>
</dbReference>
<feature type="domain" description="RCK C-terminal" evidence="9">
    <location>
        <begin position="663"/>
        <end position="745"/>
    </location>
</feature>
<evidence type="ECO:0000256" key="3">
    <source>
        <dbReference type="ARBA" id="ARBA00022448"/>
    </source>
</evidence>
<dbReference type="InterPro" id="IPR038770">
    <property type="entry name" value="Na+/solute_symporter_sf"/>
</dbReference>
<name>A0A6P1NXQ4_9BACT</name>
<keyword evidence="3" id="KW-0813">Transport</keyword>
<dbReference type="Pfam" id="PF02080">
    <property type="entry name" value="TrkA_C"/>
    <property type="match status" value="2"/>
</dbReference>
<feature type="transmembrane region" description="Helical" evidence="8">
    <location>
        <begin position="336"/>
        <end position="357"/>
    </location>
</feature>
<dbReference type="PANTHER" id="PTHR42751">
    <property type="entry name" value="SODIUM/HYDROGEN EXCHANGER FAMILY/TRKA DOMAIN PROTEIN"/>
    <property type="match status" value="1"/>
</dbReference>
<dbReference type="Gene3D" id="3.30.70.1450">
    <property type="entry name" value="Regulator of K+ conductance, C-terminal domain"/>
    <property type="match status" value="2"/>
</dbReference>
<feature type="transmembrane region" description="Helical" evidence="8">
    <location>
        <begin position="249"/>
        <end position="267"/>
    </location>
</feature>
<accession>A0A6P1NXQ4</accession>
<dbReference type="InterPro" id="IPR006153">
    <property type="entry name" value="Cation/H_exchanger_TM"/>
</dbReference>
<keyword evidence="5 8" id="KW-0812">Transmembrane</keyword>
<dbReference type="Pfam" id="PF00999">
    <property type="entry name" value="Na_H_Exchanger"/>
    <property type="match status" value="1"/>
</dbReference>
<feature type="transmembrane region" description="Helical" evidence="8">
    <location>
        <begin position="531"/>
        <end position="549"/>
    </location>
</feature>
<feature type="transmembrane region" description="Helical" evidence="8">
    <location>
        <begin position="279"/>
        <end position="298"/>
    </location>
</feature>
<feature type="transmembrane region" description="Helical" evidence="8">
    <location>
        <begin position="461"/>
        <end position="483"/>
    </location>
</feature>
<evidence type="ECO:0000256" key="8">
    <source>
        <dbReference type="SAM" id="Phobius"/>
    </source>
</evidence>
<gene>
    <name evidence="10" type="ORF">GU926_10315</name>
</gene>
<feature type="transmembrane region" description="Helical" evidence="8">
    <location>
        <begin position="423"/>
        <end position="449"/>
    </location>
</feature>
<dbReference type="EMBL" id="CP047897">
    <property type="protein sequence ID" value="QHL87800.1"/>
    <property type="molecule type" value="Genomic_DNA"/>
</dbReference>
<feature type="transmembrane region" description="Helical" evidence="8">
    <location>
        <begin position="125"/>
        <end position="143"/>
    </location>
</feature>
<organism evidence="10 11">
    <name type="scientific">Nibribacter ruber</name>
    <dbReference type="NCBI Taxonomy" id="2698458"/>
    <lineage>
        <taxon>Bacteria</taxon>
        <taxon>Pseudomonadati</taxon>
        <taxon>Bacteroidota</taxon>
        <taxon>Cytophagia</taxon>
        <taxon>Cytophagales</taxon>
        <taxon>Hymenobacteraceae</taxon>
        <taxon>Nibribacter</taxon>
    </lineage>
</organism>
<dbReference type="Proteomes" id="UP000464214">
    <property type="component" value="Chromosome"/>
</dbReference>
<feature type="transmembrane region" description="Helical" evidence="8">
    <location>
        <begin position="192"/>
        <end position="215"/>
    </location>
</feature>
<evidence type="ECO:0000256" key="7">
    <source>
        <dbReference type="ARBA" id="ARBA00023136"/>
    </source>
</evidence>
<dbReference type="InterPro" id="IPR036721">
    <property type="entry name" value="RCK_C_sf"/>
</dbReference>
<dbReference type="GO" id="GO:0008324">
    <property type="term" value="F:monoatomic cation transmembrane transporter activity"/>
    <property type="evidence" value="ECO:0007669"/>
    <property type="project" value="InterPro"/>
</dbReference>
<sequence length="745" mass="82106">MADVTATHLPALITDLAFILGTAGITTLIFKKLKQPLVLGYILTGLLVGPNFDFMPTITDGKTISIWGEIGVIFLLFSLGLEFSFKKLARVGGTASVTAMTELLGMMTLGYVTGQLLGWDTINSLFLGGIMAISSTTIILRAFDELGVKTQKFTGVVFGVLVVEDLVAVLLLVLLSTVAVSQQFGGEALMLAMLKLGFFLSIWFLGGIYLVPSFLRRARKLMSEETLLIISVALCLLMVVLASEAGFSPALGAFIMGSILAETVFNEKIEHLTRSVKDLFGAVFFVSVGMLINLSTLAEHLGPVLLISCMLILGKFTFSTLGALASGQPLKQAVQVGVSLTQIGEFSFIIATLGVTLQVTSHYLYPIAVAVSALTTFTTPFLIRSAEPLYHFLEKHLPSHWQNRLDTYSSSAQSISHASDWQLVLRAFAQIMITNSVVLIGIILLNIQYLGPLVADTFPGLWGNLLTVFLALVLMSPFIYALSIRRIGSRAYSRLWRDKKYARGPLLGLEICRIVLALLFVGLLLDQLFSIQVALLIAALLIGIIFPLLTHRLRKTYDRIERRFLTNLNERELENESPVKKILPWDAHLAEFRVSPDSYFAGRTLLDLALRERFGVNIARIERGSRVIPVPRGTEWLYPADKITVIGTDEQLAQFKPHVEIDTSVMDLAMDQPDISLRQVVVDSKFPFLHQSIRDSGIREKTNGLIVGIERHGHRILNPEPSTVFQTEDIVWLAGDTRLIKSIDG</sequence>
<dbReference type="GO" id="GO:0006813">
    <property type="term" value="P:potassium ion transport"/>
    <property type="evidence" value="ECO:0007669"/>
    <property type="project" value="UniProtKB-KW"/>
</dbReference>
<feature type="transmembrane region" description="Helical" evidence="8">
    <location>
        <begin position="37"/>
        <end position="58"/>
    </location>
</feature>
<dbReference type="KEGG" id="nib:GU926_10315"/>
<evidence type="ECO:0000313" key="11">
    <source>
        <dbReference type="Proteomes" id="UP000464214"/>
    </source>
</evidence>
<feature type="transmembrane region" description="Helical" evidence="8">
    <location>
        <begin position="12"/>
        <end position="30"/>
    </location>
</feature>
<dbReference type="PANTHER" id="PTHR42751:SF3">
    <property type="entry name" value="SODIUM_GLUTAMATE SYMPORTER"/>
    <property type="match status" value="1"/>
</dbReference>
<dbReference type="PROSITE" id="PS51202">
    <property type="entry name" value="RCK_C"/>
    <property type="match status" value="2"/>
</dbReference>
<comment type="similarity">
    <text evidence="2">Belongs to the monovalent cation:proton antiporter 2 (CPA2) transporter (TC 2.A.37) family.</text>
</comment>
<keyword evidence="7 8" id="KW-0472">Membrane</keyword>
<evidence type="ECO:0000256" key="4">
    <source>
        <dbReference type="ARBA" id="ARBA00022538"/>
    </source>
</evidence>
<protein>
    <submittedName>
        <fullName evidence="10">Sodium:proton antiporter</fullName>
    </submittedName>
</protein>
<evidence type="ECO:0000259" key="9">
    <source>
        <dbReference type="PROSITE" id="PS51202"/>
    </source>
</evidence>
<dbReference type="GO" id="GO:0015297">
    <property type="term" value="F:antiporter activity"/>
    <property type="evidence" value="ECO:0007669"/>
    <property type="project" value="InterPro"/>
</dbReference>
<dbReference type="RefSeq" id="WP_160691530.1">
    <property type="nucleotide sequence ID" value="NZ_CP047897.1"/>
</dbReference>
<dbReference type="Gene3D" id="1.20.1530.20">
    <property type="match status" value="1"/>
</dbReference>
<keyword evidence="4" id="KW-0633">Potassium transport</keyword>
<proteinExistence type="inferred from homology"/>
<feature type="transmembrane region" description="Helical" evidence="8">
    <location>
        <begin position="97"/>
        <end position="119"/>
    </location>
</feature>
<evidence type="ECO:0000256" key="5">
    <source>
        <dbReference type="ARBA" id="ARBA00022692"/>
    </source>
</evidence>
<reference evidence="10 11" key="1">
    <citation type="submission" date="2020-01" db="EMBL/GenBank/DDBJ databases">
        <authorList>
            <person name="Kim M."/>
        </authorList>
    </citation>
    <scope>NUCLEOTIDE SEQUENCE [LARGE SCALE GENOMIC DNA]</scope>
    <source>
        <strain evidence="10 11">BT10</strain>
    </source>
</reference>
<feature type="transmembrane region" description="Helical" evidence="8">
    <location>
        <begin position="504"/>
        <end position="525"/>
    </location>
</feature>
<evidence type="ECO:0000256" key="2">
    <source>
        <dbReference type="ARBA" id="ARBA00005551"/>
    </source>
</evidence>
<dbReference type="InterPro" id="IPR006037">
    <property type="entry name" value="RCK_C"/>
</dbReference>
<feature type="transmembrane region" description="Helical" evidence="8">
    <location>
        <begin position="64"/>
        <end position="85"/>
    </location>
</feature>
<keyword evidence="4" id="KW-0406">Ion transport</keyword>
<evidence type="ECO:0000313" key="10">
    <source>
        <dbReference type="EMBL" id="QHL87800.1"/>
    </source>
</evidence>
<keyword evidence="4" id="KW-0630">Potassium</keyword>
<evidence type="ECO:0000256" key="1">
    <source>
        <dbReference type="ARBA" id="ARBA00004141"/>
    </source>
</evidence>
<keyword evidence="6 8" id="KW-1133">Transmembrane helix</keyword>
<feature type="domain" description="RCK C-terminal" evidence="9">
    <location>
        <begin position="577"/>
        <end position="661"/>
    </location>
</feature>
<feature type="transmembrane region" description="Helical" evidence="8">
    <location>
        <begin position="155"/>
        <end position="180"/>
    </location>
</feature>
<dbReference type="GO" id="GO:0016020">
    <property type="term" value="C:membrane"/>
    <property type="evidence" value="ECO:0007669"/>
    <property type="project" value="UniProtKB-SubCell"/>
</dbReference>